<reference evidence="5" key="1">
    <citation type="submission" date="2020-07" db="EMBL/GenBank/DDBJ databases">
        <title>Huge and variable diversity of episymbiotic CPR bacteria and DPANN archaea in groundwater ecosystems.</title>
        <authorList>
            <person name="He C.Y."/>
            <person name="Keren R."/>
            <person name="Whittaker M."/>
            <person name="Farag I.F."/>
            <person name="Doudna J."/>
            <person name="Cate J.H.D."/>
            <person name="Banfield J.F."/>
        </authorList>
    </citation>
    <scope>NUCLEOTIDE SEQUENCE</scope>
    <source>
        <strain evidence="5">NC_groundwater_672_Ag_B-0.1um_62_36</strain>
    </source>
</reference>
<evidence type="ECO:0000313" key="5">
    <source>
        <dbReference type="EMBL" id="MBI2876099.1"/>
    </source>
</evidence>
<accession>A0A932CN05</accession>
<evidence type="ECO:0000259" key="4">
    <source>
        <dbReference type="SMART" id="SM00822"/>
    </source>
</evidence>
<dbReference type="Pfam" id="PF13561">
    <property type="entry name" value="adh_short_C2"/>
    <property type="match status" value="1"/>
</dbReference>
<dbReference type="GO" id="GO:0016491">
    <property type="term" value="F:oxidoreductase activity"/>
    <property type="evidence" value="ECO:0007669"/>
    <property type="project" value="UniProtKB-KW"/>
</dbReference>
<feature type="domain" description="Ketoreductase" evidence="4">
    <location>
        <begin position="44"/>
        <end position="231"/>
    </location>
</feature>
<sequence length="282" mass="29592">MNGSGEQPPTSEPIRKPPPRPSLTEEAREKGGSPDRPLEALAGQVAVVTGGGRGIGSAICRALAQHGARVVVNYLHSEEGAREVVRAIEADGARALAIRADVSRADEVAGLIAGALQGFGRIDILVNNAAIFLRTPFLQIQEADWDRILEINLKGVFLCSQAAARPMLQQGSGRIINLASLGGIKPWPDHLPYCVSKAGVIMATRCLALALAPQIQVNGIAPGLIGAPAGFRSEAVERMVERTPMGRLGHPLEVAELVVFLASSSNFVTGQVITVDGGLGLR</sequence>
<evidence type="ECO:0000256" key="3">
    <source>
        <dbReference type="SAM" id="MobiDB-lite"/>
    </source>
</evidence>
<evidence type="ECO:0000256" key="1">
    <source>
        <dbReference type="ARBA" id="ARBA00006484"/>
    </source>
</evidence>
<dbReference type="Gene3D" id="3.40.50.720">
    <property type="entry name" value="NAD(P)-binding Rossmann-like Domain"/>
    <property type="match status" value="1"/>
</dbReference>
<dbReference type="PRINTS" id="PR00080">
    <property type="entry name" value="SDRFAMILY"/>
</dbReference>
<dbReference type="InterPro" id="IPR036291">
    <property type="entry name" value="NAD(P)-bd_dom_sf"/>
</dbReference>
<organism evidence="5 6">
    <name type="scientific">Tectimicrobiota bacterium</name>
    <dbReference type="NCBI Taxonomy" id="2528274"/>
    <lineage>
        <taxon>Bacteria</taxon>
        <taxon>Pseudomonadati</taxon>
        <taxon>Nitrospinota/Tectimicrobiota group</taxon>
        <taxon>Candidatus Tectimicrobiota</taxon>
    </lineage>
</organism>
<gene>
    <name evidence="5" type="ORF">HYY20_04390</name>
</gene>
<dbReference type="NCBIfam" id="NF005559">
    <property type="entry name" value="PRK07231.1"/>
    <property type="match status" value="1"/>
</dbReference>
<evidence type="ECO:0000256" key="2">
    <source>
        <dbReference type="ARBA" id="ARBA00023002"/>
    </source>
</evidence>
<protein>
    <submittedName>
        <fullName evidence="5">3-oxoacyl-ACP reductase FabG</fullName>
    </submittedName>
</protein>
<dbReference type="SMART" id="SM00822">
    <property type="entry name" value="PKS_KR"/>
    <property type="match status" value="1"/>
</dbReference>
<dbReference type="Proteomes" id="UP000769766">
    <property type="component" value="Unassembled WGS sequence"/>
</dbReference>
<dbReference type="PRINTS" id="PR00081">
    <property type="entry name" value="GDHRDH"/>
</dbReference>
<comment type="similarity">
    <text evidence="1">Belongs to the short-chain dehydrogenases/reductases (SDR) family.</text>
</comment>
<dbReference type="InterPro" id="IPR002347">
    <property type="entry name" value="SDR_fam"/>
</dbReference>
<dbReference type="PANTHER" id="PTHR43639:SF1">
    <property type="entry name" value="SHORT-CHAIN DEHYDROGENASE_REDUCTASE FAMILY PROTEIN"/>
    <property type="match status" value="1"/>
</dbReference>
<comment type="caution">
    <text evidence="5">The sequence shown here is derived from an EMBL/GenBank/DDBJ whole genome shotgun (WGS) entry which is preliminary data.</text>
</comment>
<dbReference type="PANTHER" id="PTHR43639">
    <property type="entry name" value="OXIDOREDUCTASE, SHORT-CHAIN DEHYDROGENASE/REDUCTASE FAMILY (AFU_ORTHOLOGUE AFUA_5G02870)"/>
    <property type="match status" value="1"/>
</dbReference>
<dbReference type="EMBL" id="JACPRF010000137">
    <property type="protein sequence ID" value="MBI2876099.1"/>
    <property type="molecule type" value="Genomic_DNA"/>
</dbReference>
<keyword evidence="2" id="KW-0560">Oxidoreductase</keyword>
<proteinExistence type="inferred from homology"/>
<evidence type="ECO:0000313" key="6">
    <source>
        <dbReference type="Proteomes" id="UP000769766"/>
    </source>
</evidence>
<name>A0A932CN05_UNCTE</name>
<dbReference type="SUPFAM" id="SSF51735">
    <property type="entry name" value="NAD(P)-binding Rossmann-fold domains"/>
    <property type="match status" value="1"/>
</dbReference>
<feature type="compositionally biased region" description="Basic and acidic residues" evidence="3">
    <location>
        <begin position="23"/>
        <end position="38"/>
    </location>
</feature>
<dbReference type="AlphaFoldDB" id="A0A932CN05"/>
<dbReference type="FunFam" id="3.40.50.720:FF:000084">
    <property type="entry name" value="Short-chain dehydrogenase reductase"/>
    <property type="match status" value="1"/>
</dbReference>
<dbReference type="InterPro" id="IPR057326">
    <property type="entry name" value="KR_dom"/>
</dbReference>
<feature type="region of interest" description="Disordered" evidence="3">
    <location>
        <begin position="1"/>
        <end position="38"/>
    </location>
</feature>